<dbReference type="PANTHER" id="PTHR30069:SF29">
    <property type="entry name" value="HEMOGLOBIN AND HEMOGLOBIN-HAPTOGLOBIN-BINDING PROTEIN 1-RELATED"/>
    <property type="match status" value="1"/>
</dbReference>
<name>A0ABP3I089_9CAUL</name>
<dbReference type="PROSITE" id="PS52016">
    <property type="entry name" value="TONB_DEPENDENT_REC_3"/>
    <property type="match status" value="1"/>
</dbReference>
<evidence type="ECO:0000256" key="6">
    <source>
        <dbReference type="ARBA" id="ARBA00023077"/>
    </source>
</evidence>
<comment type="subcellular location">
    <subcellularLocation>
        <location evidence="1 10">Cell outer membrane</location>
        <topology evidence="1 10">Multi-pass membrane protein</topology>
    </subcellularLocation>
</comment>
<comment type="caution">
    <text evidence="15">The sequence shown here is derived from an EMBL/GenBank/DDBJ whole genome shotgun (WGS) entry which is preliminary data.</text>
</comment>
<reference evidence="16" key="1">
    <citation type="journal article" date="2019" name="Int. J. Syst. Evol. Microbiol.">
        <title>The Global Catalogue of Microorganisms (GCM) 10K type strain sequencing project: providing services to taxonomists for standard genome sequencing and annotation.</title>
        <authorList>
            <consortium name="The Broad Institute Genomics Platform"/>
            <consortium name="The Broad Institute Genome Sequencing Center for Infectious Disease"/>
            <person name="Wu L."/>
            <person name="Ma J."/>
        </authorList>
    </citation>
    <scope>NUCLEOTIDE SEQUENCE [LARGE SCALE GENOMIC DNA]</scope>
    <source>
        <strain evidence="16">JCM 13476</strain>
    </source>
</reference>
<keyword evidence="7 10" id="KW-0472">Membrane</keyword>
<evidence type="ECO:0000256" key="11">
    <source>
        <dbReference type="RuleBase" id="RU003357"/>
    </source>
</evidence>
<feature type="domain" description="TonB-dependent receptor plug" evidence="14">
    <location>
        <begin position="54"/>
        <end position="148"/>
    </location>
</feature>
<evidence type="ECO:0000256" key="7">
    <source>
        <dbReference type="ARBA" id="ARBA00023136"/>
    </source>
</evidence>
<evidence type="ECO:0000256" key="4">
    <source>
        <dbReference type="ARBA" id="ARBA00022692"/>
    </source>
</evidence>
<feature type="domain" description="TonB-dependent receptor-like beta-barrel" evidence="13">
    <location>
        <begin position="240"/>
        <end position="653"/>
    </location>
</feature>
<dbReference type="Proteomes" id="UP001500791">
    <property type="component" value="Unassembled WGS sequence"/>
</dbReference>
<organism evidence="15 16">
    <name type="scientific">Brevundimonas terrae</name>
    <dbReference type="NCBI Taxonomy" id="363631"/>
    <lineage>
        <taxon>Bacteria</taxon>
        <taxon>Pseudomonadati</taxon>
        <taxon>Pseudomonadota</taxon>
        <taxon>Alphaproteobacteria</taxon>
        <taxon>Caulobacterales</taxon>
        <taxon>Caulobacteraceae</taxon>
        <taxon>Brevundimonas</taxon>
    </lineage>
</organism>
<keyword evidence="16" id="KW-1185">Reference proteome</keyword>
<evidence type="ECO:0000313" key="15">
    <source>
        <dbReference type="EMBL" id="GAA0384106.1"/>
    </source>
</evidence>
<dbReference type="InterPro" id="IPR036942">
    <property type="entry name" value="Beta-barrel_TonB_sf"/>
</dbReference>
<proteinExistence type="inferred from homology"/>
<dbReference type="Pfam" id="PF07715">
    <property type="entry name" value="Plug"/>
    <property type="match status" value="1"/>
</dbReference>
<evidence type="ECO:0000256" key="3">
    <source>
        <dbReference type="ARBA" id="ARBA00022452"/>
    </source>
</evidence>
<accession>A0ABP3I089</accession>
<dbReference type="Gene3D" id="2.40.170.20">
    <property type="entry name" value="TonB-dependent receptor, beta-barrel domain"/>
    <property type="match status" value="1"/>
</dbReference>
<keyword evidence="4 10" id="KW-0812">Transmembrane</keyword>
<comment type="similarity">
    <text evidence="10 11">Belongs to the TonB-dependent receptor family.</text>
</comment>
<evidence type="ECO:0000256" key="5">
    <source>
        <dbReference type="ARBA" id="ARBA00022729"/>
    </source>
</evidence>
<keyword evidence="9 10" id="KW-0998">Cell outer membrane</keyword>
<evidence type="ECO:0000313" key="16">
    <source>
        <dbReference type="Proteomes" id="UP001500791"/>
    </source>
</evidence>
<dbReference type="InterPro" id="IPR039426">
    <property type="entry name" value="TonB-dep_rcpt-like"/>
</dbReference>
<evidence type="ECO:0000256" key="12">
    <source>
        <dbReference type="SAM" id="MobiDB-lite"/>
    </source>
</evidence>
<evidence type="ECO:0000256" key="8">
    <source>
        <dbReference type="ARBA" id="ARBA00023170"/>
    </source>
</evidence>
<keyword evidence="5" id="KW-0732">Signal</keyword>
<evidence type="ECO:0000259" key="13">
    <source>
        <dbReference type="Pfam" id="PF00593"/>
    </source>
</evidence>
<keyword evidence="8 15" id="KW-0675">Receptor</keyword>
<dbReference type="InterPro" id="IPR037066">
    <property type="entry name" value="Plug_dom_sf"/>
</dbReference>
<dbReference type="InterPro" id="IPR012910">
    <property type="entry name" value="Plug_dom"/>
</dbReference>
<protein>
    <submittedName>
        <fullName evidence="15">TonB-dependent receptor</fullName>
    </submittedName>
</protein>
<evidence type="ECO:0000256" key="1">
    <source>
        <dbReference type="ARBA" id="ARBA00004571"/>
    </source>
</evidence>
<keyword evidence="6 11" id="KW-0798">TonB box</keyword>
<dbReference type="InterPro" id="IPR000531">
    <property type="entry name" value="Beta-barrel_TonB"/>
</dbReference>
<gene>
    <name evidence="15" type="ORF">GCM10009093_08800</name>
</gene>
<dbReference type="PANTHER" id="PTHR30069">
    <property type="entry name" value="TONB-DEPENDENT OUTER MEMBRANE RECEPTOR"/>
    <property type="match status" value="1"/>
</dbReference>
<dbReference type="SUPFAM" id="SSF56935">
    <property type="entry name" value="Porins"/>
    <property type="match status" value="1"/>
</dbReference>
<keyword evidence="3 10" id="KW-1134">Transmembrane beta strand</keyword>
<evidence type="ECO:0000259" key="14">
    <source>
        <dbReference type="Pfam" id="PF07715"/>
    </source>
</evidence>
<dbReference type="Gene3D" id="2.170.130.10">
    <property type="entry name" value="TonB-dependent receptor, plug domain"/>
    <property type="match status" value="1"/>
</dbReference>
<dbReference type="Pfam" id="PF00593">
    <property type="entry name" value="TonB_dep_Rec_b-barrel"/>
    <property type="match status" value="1"/>
</dbReference>
<evidence type="ECO:0000256" key="2">
    <source>
        <dbReference type="ARBA" id="ARBA00022448"/>
    </source>
</evidence>
<feature type="compositionally biased region" description="Polar residues" evidence="12">
    <location>
        <begin position="254"/>
        <end position="268"/>
    </location>
</feature>
<feature type="region of interest" description="Disordered" evidence="12">
    <location>
        <begin position="243"/>
        <end position="268"/>
    </location>
</feature>
<keyword evidence="2 10" id="KW-0813">Transport</keyword>
<evidence type="ECO:0000256" key="9">
    <source>
        <dbReference type="ARBA" id="ARBA00023237"/>
    </source>
</evidence>
<sequence length="684" mass="73375">MECFVLMDIPPPPQTSPSEIARLEEIVVTAARLRPQQAQLAFDHTLLLAQDLANAPRVDQALRQIPAVTLFRRADSLAANPTTQGLSLRAIAPTGAGRALVTLDGVPINDPFGGWVIWGQITPESLEAIDVMRGAGSGPYGAGALTGTIALRESDRPQGMADLSVASRGGLRAAASTRLEHGRFGLTVSGNHETSDGYVPVRGLQSGPADVPMDLKLESLSGRLDYAVGDETSLSLRAASWEEDRGSGLGRNRANASGNSVSATLSKQATQGPSWRIQLWENHSNLFNTSGAVSPDRTTVTPANEQYRTPARGRGANVAIRNTLALNGLLEWEIGLDARFNEGQTQEMFRYMGGVFTRGRMAGGETSVIGGYVDASWLNGPWIVAGGLRLDEWKNENGFRFENDLQTGATTLDENDPARSDKVVSARLGVRRALGANSWLRASAYSGFRPATLNELHRPFRVGNDLTEANAGLIPETLQGIEMEWGHRGDRHSLSATLFRNMIDDVVVNVTLAEGPGTFPRAGFVPAGGVLRQRQNAGSVSATGLELAGRYEASDTLDLKAALAWTDAEMDGGMLAPQLTGLRPAQAPEWSANIGADWQMTPSLSLSANARYESARFDDDLNSRPLKAAWTIDTRAQWQVLSHAALWIAADNLLDEDIETAMTGTGIAGYTAPRTVRAGVRLTY</sequence>
<evidence type="ECO:0000256" key="10">
    <source>
        <dbReference type="PROSITE-ProRule" id="PRU01360"/>
    </source>
</evidence>
<dbReference type="EMBL" id="BAAAEJ010000003">
    <property type="protein sequence ID" value="GAA0384106.1"/>
    <property type="molecule type" value="Genomic_DNA"/>
</dbReference>